<comment type="caution">
    <text evidence="13">The sequence shown here is derived from an EMBL/GenBank/DDBJ whole genome shotgun (WGS) entry which is preliminary data.</text>
</comment>
<dbReference type="InterPro" id="IPR041491">
    <property type="entry name" value="TRPM_SLOG"/>
</dbReference>
<evidence type="ECO:0000256" key="7">
    <source>
        <dbReference type="ARBA" id="ARBA00023303"/>
    </source>
</evidence>
<keyword evidence="4 10" id="KW-1133">Transmembrane helix</keyword>
<dbReference type="Pfam" id="PF25508">
    <property type="entry name" value="TRPM2"/>
    <property type="match status" value="1"/>
</dbReference>
<feature type="domain" description="TRPM SLOG" evidence="11">
    <location>
        <begin position="340"/>
        <end position="457"/>
    </location>
</feature>
<evidence type="ECO:0000256" key="8">
    <source>
        <dbReference type="SAM" id="Coils"/>
    </source>
</evidence>
<feature type="domain" description="TRPM SLOG" evidence="11">
    <location>
        <begin position="103"/>
        <end position="217"/>
    </location>
</feature>
<keyword evidence="3 10" id="KW-0812">Transmembrane</keyword>
<evidence type="ECO:0000256" key="5">
    <source>
        <dbReference type="ARBA" id="ARBA00023065"/>
    </source>
</evidence>
<dbReference type="Pfam" id="PF18139">
    <property type="entry name" value="LSDAT_euk"/>
    <property type="match status" value="3"/>
</dbReference>
<dbReference type="GO" id="GO:0099604">
    <property type="term" value="F:ligand-gated calcium channel activity"/>
    <property type="evidence" value="ECO:0007669"/>
    <property type="project" value="TreeGrafter"/>
</dbReference>
<evidence type="ECO:0000313" key="14">
    <source>
        <dbReference type="Proteomes" id="UP000663889"/>
    </source>
</evidence>
<reference evidence="13" key="1">
    <citation type="submission" date="2021-02" db="EMBL/GenBank/DDBJ databases">
        <authorList>
            <person name="Nowell W R."/>
        </authorList>
    </citation>
    <scope>NUCLEOTIDE SEQUENCE</scope>
</reference>
<feature type="domain" description="TRPM-like" evidence="12">
    <location>
        <begin position="998"/>
        <end position="1125"/>
    </location>
</feature>
<feature type="compositionally biased region" description="Basic and acidic residues" evidence="9">
    <location>
        <begin position="58"/>
        <end position="70"/>
    </location>
</feature>
<evidence type="ECO:0000256" key="9">
    <source>
        <dbReference type="SAM" id="MobiDB-lite"/>
    </source>
</evidence>
<evidence type="ECO:0000256" key="6">
    <source>
        <dbReference type="ARBA" id="ARBA00023136"/>
    </source>
</evidence>
<feature type="transmembrane region" description="Helical" evidence="10">
    <location>
        <begin position="1481"/>
        <end position="1502"/>
    </location>
</feature>
<keyword evidence="8" id="KW-0175">Coiled coil</keyword>
<feature type="transmembrane region" description="Helical" evidence="10">
    <location>
        <begin position="1260"/>
        <end position="1277"/>
    </location>
</feature>
<evidence type="ECO:0000256" key="3">
    <source>
        <dbReference type="ARBA" id="ARBA00022692"/>
    </source>
</evidence>
<dbReference type="EMBL" id="CAJNOU010000159">
    <property type="protein sequence ID" value="CAF0893488.1"/>
    <property type="molecule type" value="Genomic_DNA"/>
</dbReference>
<organism evidence="13 14">
    <name type="scientific">Rotaria sordida</name>
    <dbReference type="NCBI Taxonomy" id="392033"/>
    <lineage>
        <taxon>Eukaryota</taxon>
        <taxon>Metazoa</taxon>
        <taxon>Spiralia</taxon>
        <taxon>Gnathifera</taxon>
        <taxon>Rotifera</taxon>
        <taxon>Eurotatoria</taxon>
        <taxon>Bdelloidea</taxon>
        <taxon>Philodinida</taxon>
        <taxon>Philodinidae</taxon>
        <taxon>Rotaria</taxon>
    </lineage>
</organism>
<feature type="transmembrane region" description="Helical" evidence="10">
    <location>
        <begin position="1158"/>
        <end position="1177"/>
    </location>
</feature>
<evidence type="ECO:0000256" key="4">
    <source>
        <dbReference type="ARBA" id="ARBA00022989"/>
    </source>
</evidence>
<feature type="coiled-coil region" evidence="8">
    <location>
        <begin position="865"/>
        <end position="895"/>
    </location>
</feature>
<feature type="compositionally biased region" description="Basic and acidic residues" evidence="9">
    <location>
        <begin position="1639"/>
        <end position="1649"/>
    </location>
</feature>
<feature type="domain" description="TRPM SLOG" evidence="11">
    <location>
        <begin position="563"/>
        <end position="825"/>
    </location>
</feature>
<keyword evidence="5" id="KW-0406">Ion transport</keyword>
<protein>
    <submittedName>
        <fullName evidence="13">Uncharacterized protein</fullName>
    </submittedName>
</protein>
<dbReference type="InterPro" id="IPR057366">
    <property type="entry name" value="TRPM-like"/>
</dbReference>
<feature type="region of interest" description="Disordered" evidence="9">
    <location>
        <begin position="1637"/>
        <end position="1677"/>
    </location>
</feature>
<keyword evidence="2" id="KW-0813">Transport</keyword>
<keyword evidence="6 10" id="KW-0472">Membrane</keyword>
<dbReference type="GO" id="GO:0005886">
    <property type="term" value="C:plasma membrane"/>
    <property type="evidence" value="ECO:0007669"/>
    <property type="project" value="TreeGrafter"/>
</dbReference>
<evidence type="ECO:0000259" key="11">
    <source>
        <dbReference type="Pfam" id="PF18139"/>
    </source>
</evidence>
<evidence type="ECO:0000256" key="2">
    <source>
        <dbReference type="ARBA" id="ARBA00022448"/>
    </source>
</evidence>
<comment type="subcellular location">
    <subcellularLocation>
        <location evidence="1">Membrane</location>
        <topology evidence="1">Multi-pass membrane protein</topology>
    </subcellularLocation>
</comment>
<feature type="transmembrane region" description="Helical" evidence="10">
    <location>
        <begin position="1426"/>
        <end position="1448"/>
    </location>
</feature>
<feature type="transmembrane region" description="Helical" evidence="10">
    <location>
        <begin position="1230"/>
        <end position="1248"/>
    </location>
</feature>
<sequence length="1677" mass="192964">MDEKTQSWEDVIIKHSSKDPKFKSRTCCIYNTQLNNPGNIGDKICPCGRMIRRHSFTDDSVETKETKKGNTEFNPPKEFPYDNKHSNPVSINVFGTLQLSGCKFLRIDVRIPIKDIFELILEDCGKQKPALILSIYGGAKYFTMTERLEKEVIRGVIDAATTANAWILTTGINNGVSKLVGEGISHYSLLREYPNKVKCIGMTMWGTINENTRLELKSQSRGNPPPLCERQIPGNITIDENIQAWEDLIIKHSSKDAKFKSRTCCIYNTRSSNPDNIGDKICPCSRMIRRHNFTGDSIEIREAKKGNTEFNPPNEFPDDNTHSDAVSVNVFGTLQPSGCKFLRINVRIPMKDIFQLILEDCGRQKPALILSIYGGANYFTMTERLEKEFIRGVIDAATMANAWILTTGINNGVSKLVGEGISHYSLLREYPNKVKCIGMTMRGKINENTHLELKSQSKITMDENTQSWEDLIIKHRSENIKFKSRTCCIYNIQPSNPENIGDKICPCGRMIRRHSFTGNSVEAKEAKKGNTEFNPPKEFLDNNKHSDAVSVNVFGTLQPSGCKFLRIDVRIPMKDIFEFIFEDCGKQKPALILSIYGGAKYFTMTERLEKEFIRGVIDAATVANAWILTTGINNGVSKLVGEGISHYSLLREYPNKVKCIGMTTWGTINENTRLELKSQSRGNPPPLCERQIPGNVGEDRETIERNHTHCLLFDSGKLYDYLSDSQRHQFVTEACKDTGDGHTCYAVTIIVEGGVGSLGVLENDIEGKRPIVLIQGSGRVADLLAVLVEHTSNPDRNQYWDPSEEKIVEALNRYFPSLSDSDTSTATNQIKKILKKENRHLLHVFSIDRDQNVAETIFKAIFTVTNKKTELKSNKKNENETLEQEKQRRKDEDKLVDLALEWNYFDGVLPILQARQPNVFNKKNNFIQSHQNRVKNLFGEPNFRSIRELNYKLNKFVGSFFGSIYTVTEDNFLNRIKIDLHNRLCTCCGSHEYIKEDHELNVIQNIRNVYPTENQYTKHHILRDLFLWSIFMDMPEMAKVLLFHVRSRICAALIASSIFKKYLYFSLTVDMRDKFQIQALEFETYAGMFIDQCYEYNEKRACELLLRQIPLFGNITCMQLAISSASSKLIETACYDQTLNQIWFDKLSLSNHQLKAKVSQSLAIISFGLIAPWIVTYRKDTDESSNNTKDDDLSQDGINYYVNKQNIKDEKCTIYWKRFRYFHESPMVKMSYHFISYLWFLLVFSYMMLYHLNARNTFNIPHWTEIYVIITVSTMLVEEARRLRYQYVTRMTERWGSTGSTALTFLSNVFYILPYFLFYMGLGFRYSSYNEGLLSTARIIWAFDLELTKIIYVKKYAIAAYGVVSRALIFYRQVPFTGRGILTEIFYEPYWFIHGEFSDKDLLDERIKNGTNAGGGGAAEATATHVLLAFHMLFINILLLNLLVAVFADSIGKVQENTEFYWRYQRYSFVREYFEYLPLSYPPLIIISHILLIILTIQRLCYLKLSRKRVIHDDYVPISKKLTRIFKMIPIQDSQNEQWDLFENAATYSYARSILQKNKNNDTLTINYGKSSKSLTTMSSNVEKITVSQQKTTENLYELMSTFQSILNETRQELKETNSRIESRFDQISKSLESMRNTTQHEKMHDQKVSRPTSATSVKSDVSIRNQATTLTRNSVK</sequence>
<feature type="compositionally biased region" description="Polar residues" evidence="9">
    <location>
        <begin position="1650"/>
        <end position="1677"/>
    </location>
</feature>
<evidence type="ECO:0000313" key="13">
    <source>
        <dbReference type="EMBL" id="CAF0893488.1"/>
    </source>
</evidence>
<evidence type="ECO:0000256" key="1">
    <source>
        <dbReference type="ARBA" id="ARBA00004141"/>
    </source>
</evidence>
<dbReference type="PANTHER" id="PTHR13800:SF12">
    <property type="entry name" value="TRANSIENT RECEPTOR POTENTIAL CATION CHANNEL SUBFAMILY M MEMBER-LIKE 2"/>
    <property type="match status" value="1"/>
</dbReference>
<feature type="region of interest" description="Disordered" evidence="9">
    <location>
        <begin position="58"/>
        <end position="81"/>
    </location>
</feature>
<evidence type="ECO:0000256" key="10">
    <source>
        <dbReference type="SAM" id="Phobius"/>
    </source>
</evidence>
<dbReference type="Proteomes" id="UP000663889">
    <property type="component" value="Unassembled WGS sequence"/>
</dbReference>
<feature type="transmembrane region" description="Helical" evidence="10">
    <location>
        <begin position="1298"/>
        <end position="1318"/>
    </location>
</feature>
<dbReference type="InterPro" id="IPR050927">
    <property type="entry name" value="TRPM"/>
</dbReference>
<keyword evidence="7" id="KW-0407">Ion channel</keyword>
<dbReference type="PANTHER" id="PTHR13800">
    <property type="entry name" value="TRANSIENT RECEPTOR POTENTIAL CATION CHANNEL, SUBFAMILY M, MEMBER 6"/>
    <property type="match status" value="1"/>
</dbReference>
<name>A0A813Z599_9BILA</name>
<gene>
    <name evidence="13" type="ORF">SEV965_LOCUS5257</name>
</gene>
<evidence type="ECO:0000259" key="12">
    <source>
        <dbReference type="Pfam" id="PF25508"/>
    </source>
</evidence>
<proteinExistence type="predicted"/>
<accession>A0A813Z599</accession>